<dbReference type="STRING" id="3871.A0A1J7HDR0"/>
<dbReference type="AlphaFoldDB" id="A0A1J7HDR0"/>
<keyword evidence="11" id="KW-0119">Carbohydrate metabolism</keyword>
<evidence type="ECO:0000256" key="4">
    <source>
        <dbReference type="ARBA" id="ARBA00022676"/>
    </source>
</evidence>
<keyword evidence="4" id="KW-0328">Glycosyltransferase</keyword>
<feature type="region of interest" description="Disordered" evidence="13">
    <location>
        <begin position="54"/>
        <end position="74"/>
    </location>
</feature>
<keyword evidence="10" id="KW-0294">Fucose metabolism</keyword>
<sequence length="735" mass="82400">MKVHNIRCCNDPPPSWRRMTGVDCRWNSKSLLFHGLKSDTSKYSSFSYDFAKFQPSPASNSSSEFQGRDSYNNKKQSPIQMYDRLLNMASSALAKKEFKQESSNLWVKPYRQSSSWKPCAERKLQTNPGKSVESNGYILVSANGGLNQQRVAICNAVAVASVLNATLVIPKFLYSNVWNDPSQFGDIYQEEHFMNMLKDDINIEKELPPDMKSLDIEAIGSQITDADIAKEATVADYIKIVLPLLLRNGIVHFLGYGNRLGFDPLPSDIQRLRCKCNFHALKFVPKIQEVGTLLIKRIRKFSAPPSMLDTQLLGKFVENNKDRDYSRGSTKYLALHLRFEVDMVAYSFCEFGGGENERRELQAYRESHFPLVLERLKNTSPVSPLDLRKLGRCPLTPEEAALVLAALGFKSGTYIYLAGSHIYGGDSRMHPFTRLYPNVVTKEDLLAPSELAPFKNFSSQLAALDLIACATADVFAMTDSGSQLSSLVSGFRTYYGGDHAPTLRPNKKRLAAILLENGTIRWNIFEDRVKKMIQEGKKIGIRKYGTSIYRNPSPVSPLDLRKLGRCPLTPEEAALVLAALGFKSGTYIYLAGSHIYGGDSRMHPFTRLYPNVVTKEDLLAPSELAPFKNFSSQLAALDLIACATADVFAMTDSGSQLSSLVSGFRTYYGGDHAPTLRPNKKRLAAILLENGTIRWNIFEDRVKKMIQEGKKIGIRKYGTSIYRNPRCQECMCNKQ</sequence>
<dbReference type="EMBL" id="CM007372">
    <property type="protein sequence ID" value="OIW00513.1"/>
    <property type="molecule type" value="Genomic_DNA"/>
</dbReference>
<dbReference type="OMA" id="RNMVEEY"/>
<dbReference type="GO" id="GO:0006004">
    <property type="term" value="P:fucose metabolic process"/>
    <property type="evidence" value="ECO:0007669"/>
    <property type="project" value="UniProtKB-KW"/>
</dbReference>
<keyword evidence="7" id="KW-1133">Transmembrane helix</keyword>
<reference evidence="14 15" key="1">
    <citation type="journal article" date="2017" name="Plant Biotechnol. J.">
        <title>A comprehensive draft genome sequence for lupin (Lupinus angustifolius), an emerging health food: insights into plant-microbe interactions and legume evolution.</title>
        <authorList>
            <person name="Hane J.K."/>
            <person name="Ming Y."/>
            <person name="Kamphuis L.G."/>
            <person name="Nelson M.N."/>
            <person name="Garg G."/>
            <person name="Atkins C.A."/>
            <person name="Bayer P.E."/>
            <person name="Bravo A."/>
            <person name="Bringans S."/>
            <person name="Cannon S."/>
            <person name="Edwards D."/>
            <person name="Foley R."/>
            <person name="Gao L.L."/>
            <person name="Harrison M.J."/>
            <person name="Huang W."/>
            <person name="Hurgobin B."/>
            <person name="Li S."/>
            <person name="Liu C.W."/>
            <person name="McGrath A."/>
            <person name="Morahan G."/>
            <person name="Murray J."/>
            <person name="Weller J."/>
            <person name="Jian J."/>
            <person name="Singh K.B."/>
        </authorList>
    </citation>
    <scope>NUCLEOTIDE SEQUENCE [LARGE SCALE GENOMIC DNA]</scope>
    <source>
        <strain evidence="15">cv. Tanjil</strain>
        <tissue evidence="14">Whole plant</tissue>
    </source>
</reference>
<comment type="subcellular location">
    <subcellularLocation>
        <location evidence="1">Membrane</location>
        <topology evidence="1">Single-pass membrane protein</topology>
    </subcellularLocation>
</comment>
<evidence type="ECO:0000256" key="7">
    <source>
        <dbReference type="ARBA" id="ARBA00022989"/>
    </source>
</evidence>
<dbReference type="PANTHER" id="PTHR31933:SF4">
    <property type="entry name" value="O-FUCOSYLTRANSFERASE 8"/>
    <property type="match status" value="1"/>
</dbReference>
<evidence type="ECO:0000256" key="11">
    <source>
        <dbReference type="ARBA" id="ARBA00023277"/>
    </source>
</evidence>
<evidence type="ECO:0000313" key="15">
    <source>
        <dbReference type="Proteomes" id="UP000188354"/>
    </source>
</evidence>
<evidence type="ECO:0000256" key="13">
    <source>
        <dbReference type="SAM" id="MobiDB-lite"/>
    </source>
</evidence>
<dbReference type="GO" id="GO:0016020">
    <property type="term" value="C:membrane"/>
    <property type="evidence" value="ECO:0007669"/>
    <property type="project" value="UniProtKB-SubCell"/>
</dbReference>
<evidence type="ECO:0000256" key="6">
    <source>
        <dbReference type="ARBA" id="ARBA00022692"/>
    </source>
</evidence>
<evidence type="ECO:0000256" key="10">
    <source>
        <dbReference type="ARBA" id="ARBA00023253"/>
    </source>
</evidence>
<comment type="similarity">
    <text evidence="3">Belongs to the glycosyltransferase GT106 family.</text>
</comment>
<dbReference type="Pfam" id="PF10250">
    <property type="entry name" value="O-FucT"/>
    <property type="match status" value="2"/>
</dbReference>
<comment type="pathway">
    <text evidence="2">Glycan metabolism.</text>
</comment>
<protein>
    <recommendedName>
        <fullName evidence="12">O-fucosyltransferase family protein</fullName>
    </recommendedName>
</protein>
<accession>A0A1J7HDR0</accession>
<name>A0A1J7HDR0_LUPAN</name>
<evidence type="ECO:0000256" key="12">
    <source>
        <dbReference type="ARBA" id="ARBA00030350"/>
    </source>
</evidence>
<keyword evidence="15" id="KW-1185">Reference proteome</keyword>
<keyword evidence="9" id="KW-0325">Glycoprotein</keyword>
<dbReference type="CDD" id="cd11299">
    <property type="entry name" value="O-FucT_plant"/>
    <property type="match status" value="1"/>
</dbReference>
<gene>
    <name evidence="14" type="ORF">TanjilG_24243</name>
</gene>
<evidence type="ECO:0000256" key="2">
    <source>
        <dbReference type="ARBA" id="ARBA00004881"/>
    </source>
</evidence>
<keyword evidence="6" id="KW-0812">Transmembrane</keyword>
<dbReference type="InterPro" id="IPR052272">
    <property type="entry name" value="GT106_glycosyltransferase"/>
</dbReference>
<keyword evidence="8" id="KW-0472">Membrane</keyword>
<dbReference type="Proteomes" id="UP000188354">
    <property type="component" value="Chromosome LG12"/>
</dbReference>
<evidence type="ECO:0000313" key="14">
    <source>
        <dbReference type="EMBL" id="OIW00513.1"/>
    </source>
</evidence>
<evidence type="ECO:0000256" key="1">
    <source>
        <dbReference type="ARBA" id="ARBA00004167"/>
    </source>
</evidence>
<evidence type="ECO:0000256" key="9">
    <source>
        <dbReference type="ARBA" id="ARBA00023180"/>
    </source>
</evidence>
<feature type="compositionally biased region" description="Polar residues" evidence="13">
    <location>
        <begin position="56"/>
        <end position="74"/>
    </location>
</feature>
<evidence type="ECO:0000256" key="8">
    <source>
        <dbReference type="ARBA" id="ARBA00023136"/>
    </source>
</evidence>
<dbReference type="InterPro" id="IPR024709">
    <property type="entry name" value="FucosylTrfase_pln"/>
</dbReference>
<evidence type="ECO:0000256" key="3">
    <source>
        <dbReference type="ARBA" id="ARBA00007737"/>
    </source>
</evidence>
<dbReference type="InterPro" id="IPR019378">
    <property type="entry name" value="GDP-Fuc_O-FucTrfase"/>
</dbReference>
<proteinExistence type="inferred from homology"/>
<organism evidence="14 15">
    <name type="scientific">Lupinus angustifolius</name>
    <name type="common">Narrow-leaved blue lupine</name>
    <dbReference type="NCBI Taxonomy" id="3871"/>
    <lineage>
        <taxon>Eukaryota</taxon>
        <taxon>Viridiplantae</taxon>
        <taxon>Streptophyta</taxon>
        <taxon>Embryophyta</taxon>
        <taxon>Tracheophyta</taxon>
        <taxon>Spermatophyta</taxon>
        <taxon>Magnoliopsida</taxon>
        <taxon>eudicotyledons</taxon>
        <taxon>Gunneridae</taxon>
        <taxon>Pentapetalae</taxon>
        <taxon>rosids</taxon>
        <taxon>fabids</taxon>
        <taxon>Fabales</taxon>
        <taxon>Fabaceae</taxon>
        <taxon>Papilionoideae</taxon>
        <taxon>50 kb inversion clade</taxon>
        <taxon>genistoids sensu lato</taxon>
        <taxon>core genistoids</taxon>
        <taxon>Genisteae</taxon>
        <taxon>Lupinus</taxon>
    </lineage>
</organism>
<dbReference type="Gramene" id="OIW00513">
    <property type="protein sequence ID" value="OIW00513"/>
    <property type="gene ID" value="TanjilG_24243"/>
</dbReference>
<evidence type="ECO:0000256" key="5">
    <source>
        <dbReference type="ARBA" id="ARBA00022679"/>
    </source>
</evidence>
<dbReference type="GO" id="GO:0016757">
    <property type="term" value="F:glycosyltransferase activity"/>
    <property type="evidence" value="ECO:0007669"/>
    <property type="project" value="UniProtKB-KW"/>
</dbReference>
<keyword evidence="5" id="KW-0808">Transferase</keyword>
<dbReference type="PANTHER" id="PTHR31933">
    <property type="entry name" value="O-FUCOSYLTRANSFERASE 2-RELATED"/>
    <property type="match status" value="1"/>
</dbReference>